<feature type="transmembrane region" description="Helical" evidence="9">
    <location>
        <begin position="50"/>
        <end position="75"/>
    </location>
</feature>
<feature type="region of interest" description="Disordered" evidence="10">
    <location>
        <begin position="1"/>
        <end position="24"/>
    </location>
</feature>
<evidence type="ECO:0000256" key="3">
    <source>
        <dbReference type="ARBA" id="ARBA00022519"/>
    </source>
</evidence>
<comment type="similarity">
    <text evidence="9">Belongs to the FtsQ/DivIB family. FtsQ subfamily.</text>
</comment>
<evidence type="ECO:0000256" key="9">
    <source>
        <dbReference type="HAMAP-Rule" id="MF_00911"/>
    </source>
</evidence>
<dbReference type="Pfam" id="PF08478">
    <property type="entry name" value="POTRA_1"/>
    <property type="match status" value="1"/>
</dbReference>
<keyword evidence="7 9" id="KW-0472">Membrane</keyword>
<feature type="domain" description="POTRA" evidence="11">
    <location>
        <begin position="92"/>
        <end position="164"/>
    </location>
</feature>
<feature type="compositionally biased region" description="Basic and acidic residues" evidence="10">
    <location>
        <begin position="345"/>
        <end position="421"/>
    </location>
</feature>
<keyword evidence="5 9" id="KW-0812">Transmembrane</keyword>
<dbReference type="Pfam" id="PF03799">
    <property type="entry name" value="FtsQ_DivIB_C"/>
    <property type="match status" value="1"/>
</dbReference>
<evidence type="ECO:0000313" key="12">
    <source>
        <dbReference type="EMBL" id="NBC36850.1"/>
    </source>
</evidence>
<dbReference type="InterPro" id="IPR034746">
    <property type="entry name" value="POTRA"/>
</dbReference>
<comment type="caution">
    <text evidence="12">The sequence shown here is derived from an EMBL/GenBank/DDBJ whole genome shotgun (WGS) entry which is preliminary data.</text>
</comment>
<dbReference type="Proteomes" id="UP000753724">
    <property type="component" value="Unassembled WGS sequence"/>
</dbReference>
<accession>A0ABW9XE85</accession>
<evidence type="ECO:0000313" key="13">
    <source>
        <dbReference type="Proteomes" id="UP000753724"/>
    </source>
</evidence>
<dbReference type="PANTHER" id="PTHR35851:SF1">
    <property type="entry name" value="CELL DIVISION PROTEIN FTSQ"/>
    <property type="match status" value="1"/>
</dbReference>
<dbReference type="InterPro" id="IPR026579">
    <property type="entry name" value="FtsQ"/>
</dbReference>
<dbReference type="RefSeq" id="WP_161718285.1">
    <property type="nucleotide sequence ID" value="NZ_JAAAPO010000003.1"/>
</dbReference>
<gene>
    <name evidence="9" type="primary">ftsQ</name>
    <name evidence="12" type="ORF">GTZ99_09800</name>
</gene>
<feature type="region of interest" description="Disordered" evidence="10">
    <location>
        <begin position="293"/>
        <end position="316"/>
    </location>
</feature>
<dbReference type="HAMAP" id="MF_00911">
    <property type="entry name" value="FtsQ_subfam"/>
    <property type="match status" value="1"/>
</dbReference>
<dbReference type="Gene3D" id="3.10.20.310">
    <property type="entry name" value="membrane protein fhac"/>
    <property type="match status" value="1"/>
</dbReference>
<evidence type="ECO:0000259" key="11">
    <source>
        <dbReference type="PROSITE" id="PS51779"/>
    </source>
</evidence>
<keyword evidence="3 9" id="KW-0997">Cell inner membrane</keyword>
<evidence type="ECO:0000256" key="4">
    <source>
        <dbReference type="ARBA" id="ARBA00022618"/>
    </source>
</evidence>
<comment type="subcellular location">
    <subcellularLocation>
        <location evidence="9">Cell inner membrane</location>
        <topology evidence="9">Single-pass type II membrane protein</topology>
    </subcellularLocation>
    <subcellularLocation>
        <location evidence="1">Membrane</location>
    </subcellularLocation>
    <text evidence="9">Localizes to the division septum.</text>
</comment>
<dbReference type="PROSITE" id="PS51779">
    <property type="entry name" value="POTRA"/>
    <property type="match status" value="1"/>
</dbReference>
<dbReference type="PANTHER" id="PTHR35851">
    <property type="entry name" value="CELL DIVISION PROTEIN FTSQ"/>
    <property type="match status" value="1"/>
</dbReference>
<keyword evidence="4 9" id="KW-0132">Cell division</keyword>
<evidence type="ECO:0000256" key="8">
    <source>
        <dbReference type="ARBA" id="ARBA00023306"/>
    </source>
</evidence>
<dbReference type="InterPro" id="IPR005548">
    <property type="entry name" value="Cell_div_FtsQ/DivIB_C"/>
</dbReference>
<protein>
    <recommendedName>
        <fullName evidence="9">Cell division protein FtsQ</fullName>
    </recommendedName>
</protein>
<keyword evidence="2 9" id="KW-1003">Cell membrane</keyword>
<evidence type="ECO:0000256" key="2">
    <source>
        <dbReference type="ARBA" id="ARBA00022475"/>
    </source>
</evidence>
<evidence type="ECO:0000256" key="10">
    <source>
        <dbReference type="SAM" id="MobiDB-lite"/>
    </source>
</evidence>
<organism evidence="12 13">
    <name type="scientific">Novosphingobium ovatum</name>
    <dbReference type="NCBI Taxonomy" id="1908523"/>
    <lineage>
        <taxon>Bacteria</taxon>
        <taxon>Pseudomonadati</taxon>
        <taxon>Pseudomonadota</taxon>
        <taxon>Alphaproteobacteria</taxon>
        <taxon>Sphingomonadales</taxon>
        <taxon>Sphingomonadaceae</taxon>
        <taxon>Novosphingobium</taxon>
    </lineage>
</organism>
<sequence length="421" mass="45385">MSQKLKRGGTNARRTAARAQSARKVQAAKARTGSALDQAMALVPVSEKQLYHFLVVLILTVSAVLAWVVASLMGLPEMVQQHVTHLTAQAGFEVRKVVVHGVKHQNELAIYDRVDGVLEAQHSRSMAAVDLPGLRDQILALPWVAEARVSRQLPDTLVIEIEERKAHAVLRVRDAEGSHLSLIDATGRELEPVSEADVKGRLVLAGDGVGTQVAALAQLMEAAPAIRPQVAEAEWVGHRRWNLTFRNKKLLELPEGDGESSKALMAFARMDGTLRLMDREYVVFDMRVPPKIYMRKPGTGEGGEADGLAQGGAGAAPVAQESGQAGAVAAAPLAAVARVALSEPRPSEKPADKPRDVAKPKDAPKKDAPKKDAAKPKDEPKAKEKPKVAPKGKEKPKDAPKDKARPKDKPKAEPAHRKEAR</sequence>
<keyword evidence="13" id="KW-1185">Reference proteome</keyword>
<feature type="compositionally biased region" description="Low complexity" evidence="10">
    <location>
        <begin position="8"/>
        <end position="23"/>
    </location>
</feature>
<evidence type="ECO:0000256" key="5">
    <source>
        <dbReference type="ARBA" id="ARBA00022692"/>
    </source>
</evidence>
<keyword evidence="8 9" id="KW-0131">Cell cycle</keyword>
<reference evidence="13" key="1">
    <citation type="submission" date="2020-01" db="EMBL/GenBank/DDBJ databases">
        <title>Sphingomonas sp. strain CSW-10.</title>
        <authorList>
            <person name="Chen W.-M."/>
        </authorList>
    </citation>
    <scope>NUCLEOTIDE SEQUENCE [LARGE SCALE GENOMIC DNA]</scope>
    <source>
        <strain evidence="13">FSY-8</strain>
    </source>
</reference>
<feature type="region of interest" description="Disordered" evidence="10">
    <location>
        <begin position="341"/>
        <end position="421"/>
    </location>
</feature>
<evidence type="ECO:0000256" key="1">
    <source>
        <dbReference type="ARBA" id="ARBA00004370"/>
    </source>
</evidence>
<proteinExistence type="inferred from homology"/>
<name>A0ABW9XE85_9SPHN</name>
<evidence type="ECO:0000256" key="6">
    <source>
        <dbReference type="ARBA" id="ARBA00022989"/>
    </source>
</evidence>
<keyword evidence="6 9" id="KW-1133">Transmembrane helix</keyword>
<comment type="function">
    <text evidence="9">Essential cell division protein.</text>
</comment>
<evidence type="ECO:0000256" key="7">
    <source>
        <dbReference type="ARBA" id="ARBA00023136"/>
    </source>
</evidence>
<dbReference type="InterPro" id="IPR013685">
    <property type="entry name" value="POTRA_FtsQ_type"/>
</dbReference>
<dbReference type="EMBL" id="JAAAPO010000003">
    <property type="protein sequence ID" value="NBC36850.1"/>
    <property type="molecule type" value="Genomic_DNA"/>
</dbReference>